<reference evidence="4 5" key="1">
    <citation type="submission" date="2015-08" db="EMBL/GenBank/DDBJ databases">
        <authorList>
            <person name="Babu N.S."/>
            <person name="Beckwith C.J."/>
            <person name="Beseler K.G."/>
            <person name="Brison A."/>
            <person name="Carone J.V."/>
            <person name="Caskin T.P."/>
            <person name="Diamond M."/>
            <person name="Durham M.E."/>
            <person name="Foxe J.M."/>
            <person name="Go M."/>
            <person name="Henderson B.A."/>
            <person name="Jones I.B."/>
            <person name="McGettigan J.A."/>
            <person name="Micheletti S.J."/>
            <person name="Nasrallah M.E."/>
            <person name="Ortiz D."/>
            <person name="Piller C.R."/>
            <person name="Privatt S.R."/>
            <person name="Schneider S.L."/>
            <person name="Sharp S."/>
            <person name="Smith T.C."/>
            <person name="Stanton J.D."/>
            <person name="Ullery H.E."/>
            <person name="Wilson R.J."/>
            <person name="Serrano M.G."/>
            <person name="Buck G."/>
            <person name="Lee V."/>
            <person name="Wang Y."/>
            <person name="Carvalho R."/>
            <person name="Voegtly L."/>
            <person name="Shi R."/>
            <person name="Duckworth R."/>
            <person name="Johnson A."/>
            <person name="Loviza R."/>
            <person name="Walstead R."/>
            <person name="Shah Z."/>
            <person name="Kiflezghi M."/>
            <person name="Wade K."/>
            <person name="Ball S.L."/>
            <person name="Bradley K.W."/>
            <person name="Asai D.J."/>
            <person name="Bowman C.A."/>
            <person name="Russell D.A."/>
            <person name="Pope W.H."/>
            <person name="Jacobs-Sera D."/>
            <person name="Hendrix R.W."/>
            <person name="Hatfull G.F."/>
        </authorList>
    </citation>
    <scope>NUCLEOTIDE SEQUENCE [LARGE SCALE GENOMIC DNA]</scope>
    <source>
        <strain evidence="4 5">DSM 27710</strain>
    </source>
</reference>
<dbReference type="EMBL" id="CP012332">
    <property type="protein sequence ID" value="AKU90290.1"/>
    <property type="molecule type" value="Genomic_DNA"/>
</dbReference>
<keyword evidence="5" id="KW-1185">Reference proteome</keyword>
<dbReference type="CDD" id="cd07731">
    <property type="entry name" value="ComA-like_MBL-fold"/>
    <property type="match status" value="1"/>
</dbReference>
<evidence type="ECO:0000256" key="2">
    <source>
        <dbReference type="SAM" id="SignalP"/>
    </source>
</evidence>
<feature type="region of interest" description="Disordered" evidence="1">
    <location>
        <begin position="268"/>
        <end position="301"/>
    </location>
</feature>
<dbReference type="Pfam" id="PF00753">
    <property type="entry name" value="Lactamase_B"/>
    <property type="match status" value="1"/>
</dbReference>
<name>A0A0K1P9U9_9BACT</name>
<dbReference type="InterPro" id="IPR052159">
    <property type="entry name" value="Competence_DNA_uptake"/>
</dbReference>
<organism evidence="4 5">
    <name type="scientific">Vulgatibacter incomptus</name>
    <dbReference type="NCBI Taxonomy" id="1391653"/>
    <lineage>
        <taxon>Bacteria</taxon>
        <taxon>Pseudomonadati</taxon>
        <taxon>Myxococcota</taxon>
        <taxon>Myxococcia</taxon>
        <taxon>Myxococcales</taxon>
        <taxon>Cystobacterineae</taxon>
        <taxon>Vulgatibacteraceae</taxon>
        <taxon>Vulgatibacter</taxon>
    </lineage>
</organism>
<protein>
    <submittedName>
        <fullName evidence="4">DNA internalization-related competence protein ComEC/Rec2</fullName>
    </submittedName>
</protein>
<feature type="compositionally biased region" description="Basic residues" evidence="1">
    <location>
        <begin position="288"/>
        <end position="301"/>
    </location>
</feature>
<evidence type="ECO:0000259" key="3">
    <source>
        <dbReference type="SMART" id="SM00849"/>
    </source>
</evidence>
<dbReference type="PANTHER" id="PTHR30619:SF1">
    <property type="entry name" value="RECOMBINATION PROTEIN 2"/>
    <property type="match status" value="1"/>
</dbReference>
<feature type="chain" id="PRO_5005465761" evidence="2">
    <location>
        <begin position="21"/>
        <end position="301"/>
    </location>
</feature>
<gene>
    <name evidence="4" type="ORF">AKJ08_0677</name>
</gene>
<dbReference type="KEGG" id="vin:AKJ08_0677"/>
<dbReference type="AlphaFoldDB" id="A0A0K1P9U9"/>
<accession>A0A0K1P9U9</accession>
<proteinExistence type="predicted"/>
<dbReference type="PANTHER" id="PTHR30619">
    <property type="entry name" value="DNA INTERNALIZATION/COMPETENCE PROTEIN COMEC/REC2"/>
    <property type="match status" value="1"/>
</dbReference>
<dbReference type="Gene3D" id="3.60.15.10">
    <property type="entry name" value="Ribonuclease Z/Hydroxyacylglutathione hydrolase-like"/>
    <property type="match status" value="1"/>
</dbReference>
<dbReference type="InterPro" id="IPR001279">
    <property type="entry name" value="Metallo-B-lactamas"/>
</dbReference>
<evidence type="ECO:0000256" key="1">
    <source>
        <dbReference type="SAM" id="MobiDB-lite"/>
    </source>
</evidence>
<feature type="compositionally biased region" description="Basic and acidic residues" evidence="1">
    <location>
        <begin position="269"/>
        <end position="287"/>
    </location>
</feature>
<evidence type="ECO:0000313" key="4">
    <source>
        <dbReference type="EMBL" id="AKU90290.1"/>
    </source>
</evidence>
<dbReference type="OrthoDB" id="9790149at2"/>
<sequence length="301" mass="33053">MRFFRLFALLLLLAPSWAWAAPLTLEVFDVGQGDAMLLTSPTGKRVLIDAGPPEAGERMAKRLRDRGIDALDLLVMTHPHLDHVGGVRAAIAAAPPRLVLDPGTDHPTRTYEQILDELLRRKIPLRIARRGTKIDLGGGAVAEVLAPPEPRLGGKRSVNANSIVLAIRFGQIAWLLTGDAEPETERWLLRESGSSLRADLLKVAHHGSRHSSTAEFLRAVGPRDAIVSCGAGNDYGHPAPAAIERLERAGAKIWRTDRDGSLRVTTDGKTMRVERIETQGKADDSRNHRQHRRRTRPNRAG</sequence>
<dbReference type="Proteomes" id="UP000055590">
    <property type="component" value="Chromosome"/>
</dbReference>
<dbReference type="SMART" id="SM00849">
    <property type="entry name" value="Lactamase_B"/>
    <property type="match status" value="1"/>
</dbReference>
<feature type="signal peptide" evidence="2">
    <location>
        <begin position="1"/>
        <end position="20"/>
    </location>
</feature>
<evidence type="ECO:0000313" key="5">
    <source>
        <dbReference type="Proteomes" id="UP000055590"/>
    </source>
</evidence>
<feature type="domain" description="Metallo-beta-lactamase" evidence="3">
    <location>
        <begin position="32"/>
        <end position="231"/>
    </location>
</feature>
<dbReference type="InterPro" id="IPR035681">
    <property type="entry name" value="ComA-like_MBL"/>
</dbReference>
<dbReference type="STRING" id="1391653.AKJ08_0677"/>
<dbReference type="InterPro" id="IPR036866">
    <property type="entry name" value="RibonucZ/Hydroxyglut_hydro"/>
</dbReference>
<dbReference type="RefSeq" id="WP_082342633.1">
    <property type="nucleotide sequence ID" value="NZ_CP012332.1"/>
</dbReference>
<keyword evidence="2" id="KW-0732">Signal</keyword>
<dbReference type="SUPFAM" id="SSF56281">
    <property type="entry name" value="Metallo-hydrolase/oxidoreductase"/>
    <property type="match status" value="1"/>
</dbReference>